<reference evidence="4" key="1">
    <citation type="journal article" date="2013" name="Nature">
        <title>Pan genome of the phytoplankton Emiliania underpins its global distribution.</title>
        <authorList>
            <person name="Read B.A."/>
            <person name="Kegel J."/>
            <person name="Klute M.J."/>
            <person name="Kuo A."/>
            <person name="Lefebvre S.C."/>
            <person name="Maumus F."/>
            <person name="Mayer C."/>
            <person name="Miller J."/>
            <person name="Monier A."/>
            <person name="Salamov A."/>
            <person name="Young J."/>
            <person name="Aguilar M."/>
            <person name="Claverie J.M."/>
            <person name="Frickenhaus S."/>
            <person name="Gonzalez K."/>
            <person name="Herman E.K."/>
            <person name="Lin Y.C."/>
            <person name="Napier J."/>
            <person name="Ogata H."/>
            <person name="Sarno A.F."/>
            <person name="Shmutz J."/>
            <person name="Schroeder D."/>
            <person name="de Vargas C."/>
            <person name="Verret F."/>
            <person name="von Dassow P."/>
            <person name="Valentin K."/>
            <person name="Van de Peer Y."/>
            <person name="Wheeler G."/>
            <person name="Dacks J.B."/>
            <person name="Delwiche C.F."/>
            <person name="Dyhrman S.T."/>
            <person name="Glockner G."/>
            <person name="John U."/>
            <person name="Richards T."/>
            <person name="Worden A.Z."/>
            <person name="Zhang X."/>
            <person name="Grigoriev I.V."/>
            <person name="Allen A.E."/>
            <person name="Bidle K."/>
            <person name="Borodovsky M."/>
            <person name="Bowler C."/>
            <person name="Brownlee C."/>
            <person name="Cock J.M."/>
            <person name="Elias M."/>
            <person name="Gladyshev V.N."/>
            <person name="Groth M."/>
            <person name="Guda C."/>
            <person name="Hadaegh A."/>
            <person name="Iglesias-Rodriguez M.D."/>
            <person name="Jenkins J."/>
            <person name="Jones B.M."/>
            <person name="Lawson T."/>
            <person name="Leese F."/>
            <person name="Lindquist E."/>
            <person name="Lobanov A."/>
            <person name="Lomsadze A."/>
            <person name="Malik S.B."/>
            <person name="Marsh M.E."/>
            <person name="Mackinder L."/>
            <person name="Mock T."/>
            <person name="Mueller-Roeber B."/>
            <person name="Pagarete A."/>
            <person name="Parker M."/>
            <person name="Probert I."/>
            <person name="Quesneville H."/>
            <person name="Raines C."/>
            <person name="Rensing S.A."/>
            <person name="Riano-Pachon D.M."/>
            <person name="Richier S."/>
            <person name="Rokitta S."/>
            <person name="Shiraiwa Y."/>
            <person name="Soanes D.M."/>
            <person name="van der Giezen M."/>
            <person name="Wahlund T.M."/>
            <person name="Williams B."/>
            <person name="Wilson W."/>
            <person name="Wolfe G."/>
            <person name="Wurch L.L."/>
        </authorList>
    </citation>
    <scope>NUCLEOTIDE SEQUENCE</scope>
</reference>
<dbReference type="PaxDb" id="2903-EOD07227"/>
<sequence length="81" mass="8862">MHDNPMLAIGGAFALDVVAQTLQSINAFEVTYNGQKLHSKLATGRMPQPVELVRQLETMRAKEKTRTQGAAEASAPKVRIE</sequence>
<feature type="region of interest" description="Disordered" evidence="2">
    <location>
        <begin position="59"/>
        <end position="81"/>
    </location>
</feature>
<dbReference type="InterPro" id="IPR036249">
    <property type="entry name" value="Thioredoxin-like_sf"/>
</dbReference>
<dbReference type="EnsemblProtists" id="EOD26653">
    <property type="protein sequence ID" value="EOD26653"/>
    <property type="gene ID" value="EMIHUDRAFT_366964"/>
</dbReference>
<dbReference type="InterPro" id="IPR011893">
    <property type="entry name" value="Selenoprotein_Rdx-typ"/>
</dbReference>
<dbReference type="EnsemblProtists" id="EOD07227">
    <property type="protein sequence ID" value="EOD07227"/>
    <property type="gene ID" value="EMIHUDRAFT_350869"/>
</dbReference>
<dbReference type="AlphaFoldDB" id="A0A0D3I7J2"/>
<organism evidence="3 4">
    <name type="scientific">Emiliania huxleyi (strain CCMP1516)</name>
    <dbReference type="NCBI Taxonomy" id="280463"/>
    <lineage>
        <taxon>Eukaryota</taxon>
        <taxon>Haptista</taxon>
        <taxon>Haptophyta</taxon>
        <taxon>Prymnesiophyceae</taxon>
        <taxon>Isochrysidales</taxon>
        <taxon>Noelaerhabdaceae</taxon>
        <taxon>Emiliania</taxon>
    </lineage>
</organism>
<evidence type="ECO:0000313" key="3">
    <source>
        <dbReference type="EnsemblProtists" id="EOD07227"/>
    </source>
</evidence>
<dbReference type="Gene3D" id="3.40.30.10">
    <property type="entry name" value="Glutaredoxin"/>
    <property type="match status" value="1"/>
</dbReference>
<evidence type="ECO:0000313" key="4">
    <source>
        <dbReference type="Proteomes" id="UP000013827"/>
    </source>
</evidence>
<keyword evidence="1" id="KW-0676">Redox-active center</keyword>
<proteinExistence type="predicted"/>
<dbReference type="HOGENOM" id="CLU_2578883_0_0_1"/>
<dbReference type="RefSeq" id="XP_005779082.1">
    <property type="nucleotide sequence ID" value="XM_005779025.1"/>
</dbReference>
<dbReference type="KEGG" id="ehx:EMIHUDRAFT_350869"/>
<evidence type="ECO:0000256" key="2">
    <source>
        <dbReference type="SAM" id="MobiDB-lite"/>
    </source>
</evidence>
<accession>A0A0D3I7J2</accession>
<reference evidence="3" key="2">
    <citation type="submission" date="2024-10" db="UniProtKB">
        <authorList>
            <consortium name="EnsemblProtists"/>
        </authorList>
    </citation>
    <scope>IDENTIFICATION</scope>
</reference>
<dbReference type="RefSeq" id="XP_005759656.1">
    <property type="nucleotide sequence ID" value="XM_005759599.1"/>
</dbReference>
<protein>
    <submittedName>
        <fullName evidence="3">Uncharacterized protein</fullName>
    </submittedName>
</protein>
<keyword evidence="4" id="KW-1185">Reference proteome</keyword>
<dbReference type="Pfam" id="PF10262">
    <property type="entry name" value="Rdx"/>
    <property type="match status" value="1"/>
</dbReference>
<dbReference type="SUPFAM" id="SSF52833">
    <property type="entry name" value="Thioredoxin-like"/>
    <property type="match status" value="1"/>
</dbReference>
<dbReference type="Proteomes" id="UP000013827">
    <property type="component" value="Unassembled WGS sequence"/>
</dbReference>
<evidence type="ECO:0000256" key="1">
    <source>
        <dbReference type="ARBA" id="ARBA00023284"/>
    </source>
</evidence>
<name>A0A0D3I7J2_EMIH1</name>
<dbReference type="GeneID" id="17272198"/>
<dbReference type="KEGG" id="ehx:EMIHUDRAFT_366964"/>
<dbReference type="GeneID" id="17253268"/>